<organism evidence="1 2">
    <name type="scientific">Schistosoma margrebowiei</name>
    <dbReference type="NCBI Taxonomy" id="48269"/>
    <lineage>
        <taxon>Eukaryota</taxon>
        <taxon>Metazoa</taxon>
        <taxon>Spiralia</taxon>
        <taxon>Lophotrochozoa</taxon>
        <taxon>Platyhelminthes</taxon>
        <taxon>Trematoda</taxon>
        <taxon>Digenea</taxon>
        <taxon>Strigeidida</taxon>
        <taxon>Schistosomatoidea</taxon>
        <taxon>Schistosomatidae</taxon>
        <taxon>Schistosoma</taxon>
    </lineage>
</organism>
<dbReference type="AlphaFoldDB" id="A0A183M9G2"/>
<name>A0A183M9G2_9TREM</name>
<proteinExistence type="predicted"/>
<protein>
    <submittedName>
        <fullName evidence="1">Uncharacterized protein</fullName>
    </submittedName>
</protein>
<gene>
    <name evidence="1" type="ORF">SMRZ_LOCUS12687</name>
</gene>
<sequence>MLRNENTSWQVIIYQYNDWSQLTCFINELISSSGAERVNIFFMEFSIVEERISRSSN</sequence>
<dbReference type="EMBL" id="UZAI01008294">
    <property type="protein sequence ID" value="VDP01645.1"/>
    <property type="molecule type" value="Genomic_DNA"/>
</dbReference>
<accession>A0A183M9G2</accession>
<reference evidence="1 2" key="1">
    <citation type="submission" date="2018-11" db="EMBL/GenBank/DDBJ databases">
        <authorList>
            <consortium name="Pathogen Informatics"/>
        </authorList>
    </citation>
    <scope>NUCLEOTIDE SEQUENCE [LARGE SCALE GENOMIC DNA]</scope>
    <source>
        <strain evidence="1 2">Zambia</strain>
    </source>
</reference>
<evidence type="ECO:0000313" key="2">
    <source>
        <dbReference type="Proteomes" id="UP000277204"/>
    </source>
</evidence>
<dbReference type="Proteomes" id="UP000277204">
    <property type="component" value="Unassembled WGS sequence"/>
</dbReference>
<keyword evidence="2" id="KW-1185">Reference proteome</keyword>
<evidence type="ECO:0000313" key="1">
    <source>
        <dbReference type="EMBL" id="VDP01645.1"/>
    </source>
</evidence>